<feature type="transmembrane region" description="Helical" evidence="16">
    <location>
        <begin position="122"/>
        <end position="143"/>
    </location>
</feature>
<evidence type="ECO:0000256" key="15">
    <source>
        <dbReference type="RuleBase" id="RU003750"/>
    </source>
</evidence>
<dbReference type="GO" id="GO:0012505">
    <property type="term" value="C:endomembrane system"/>
    <property type="evidence" value="ECO:0007669"/>
    <property type="project" value="UniProtKB-SubCell"/>
</dbReference>
<keyword evidence="10" id="KW-0443">Lipid metabolism</keyword>
<keyword evidence="11 16" id="KW-0472">Membrane</keyword>
<evidence type="ECO:0000256" key="2">
    <source>
        <dbReference type="ARBA" id="ARBA00004127"/>
    </source>
</evidence>
<evidence type="ECO:0000256" key="4">
    <source>
        <dbReference type="ARBA" id="ARBA00013174"/>
    </source>
</evidence>
<feature type="transmembrane region" description="Helical" evidence="16">
    <location>
        <begin position="149"/>
        <end position="166"/>
    </location>
</feature>
<proteinExistence type="inferred from homology"/>
<keyword evidence="18" id="KW-1185">Reference proteome</keyword>
<evidence type="ECO:0000256" key="7">
    <source>
        <dbReference type="ARBA" id="ARBA00022679"/>
    </source>
</evidence>
<evidence type="ECO:0000256" key="16">
    <source>
        <dbReference type="SAM" id="Phobius"/>
    </source>
</evidence>
<dbReference type="PANTHER" id="PTHR14269:SF61">
    <property type="entry name" value="CDP-DIACYLGLYCEROL--SERINE O-PHOSPHATIDYLTRANSFERASE"/>
    <property type="match status" value="1"/>
</dbReference>
<dbReference type="STRING" id="573061.Clocel_1337"/>
<dbReference type="GO" id="GO:0008654">
    <property type="term" value="P:phospholipid biosynthetic process"/>
    <property type="evidence" value="ECO:0007669"/>
    <property type="project" value="UniProtKB-KW"/>
</dbReference>
<evidence type="ECO:0000256" key="6">
    <source>
        <dbReference type="ARBA" id="ARBA00022516"/>
    </source>
</evidence>
<dbReference type="InterPro" id="IPR043130">
    <property type="entry name" value="CDP-OH_PTrfase_TM_dom"/>
</dbReference>
<dbReference type="OrthoDB" id="9777147at2"/>
<dbReference type="Proteomes" id="UP000002730">
    <property type="component" value="Chromosome"/>
</dbReference>
<feature type="transmembrane region" description="Helical" evidence="16">
    <location>
        <begin position="30"/>
        <end position="46"/>
    </location>
</feature>
<dbReference type="EMBL" id="CP002160">
    <property type="protein sequence ID" value="ADL51090.1"/>
    <property type="molecule type" value="Genomic_DNA"/>
</dbReference>
<dbReference type="InterPro" id="IPR000462">
    <property type="entry name" value="CDP-OH_P_trans"/>
</dbReference>
<comment type="similarity">
    <text evidence="3 15">Belongs to the CDP-alcohol phosphatidyltransferase class-I family.</text>
</comment>
<evidence type="ECO:0000256" key="10">
    <source>
        <dbReference type="ARBA" id="ARBA00023098"/>
    </source>
</evidence>
<evidence type="ECO:0000256" key="9">
    <source>
        <dbReference type="ARBA" id="ARBA00022989"/>
    </source>
</evidence>
<dbReference type="Pfam" id="PF01066">
    <property type="entry name" value="CDP-OH_P_transf"/>
    <property type="match status" value="1"/>
</dbReference>
<dbReference type="GO" id="GO:0016020">
    <property type="term" value="C:membrane"/>
    <property type="evidence" value="ECO:0007669"/>
    <property type="project" value="InterPro"/>
</dbReference>
<sequence>MKKSHIPNLFTFANLSCGIFSLLFTLNYEYNIACLFILLAGLIDRYDGRIARFLNVDSEIGKELDSLADLVSFGVAPAFVAFLLFQLINLPILGYVILVLFPIAGAFRLARYNISDFDGVYTGVPITLAGTFLALYSLIFTMLGGNIARLSWLTLFIMAILAYLMISKFRFTKI</sequence>
<evidence type="ECO:0000256" key="13">
    <source>
        <dbReference type="ARBA" id="ARBA00023264"/>
    </source>
</evidence>
<dbReference type="Gene3D" id="1.20.120.1760">
    <property type="match status" value="1"/>
</dbReference>
<comment type="catalytic activity">
    <reaction evidence="1">
        <text>a CDP-1,2-diacyl-sn-glycerol + L-serine = a 1,2-diacyl-sn-glycero-3-phospho-L-serine + CMP + H(+)</text>
        <dbReference type="Rhea" id="RHEA:16913"/>
        <dbReference type="ChEBI" id="CHEBI:15378"/>
        <dbReference type="ChEBI" id="CHEBI:33384"/>
        <dbReference type="ChEBI" id="CHEBI:57262"/>
        <dbReference type="ChEBI" id="CHEBI:58332"/>
        <dbReference type="ChEBI" id="CHEBI:60377"/>
        <dbReference type="EC" id="2.7.8.8"/>
    </reaction>
</comment>
<dbReference type="AlphaFoldDB" id="D9SVG6"/>
<evidence type="ECO:0000256" key="8">
    <source>
        <dbReference type="ARBA" id="ARBA00022692"/>
    </source>
</evidence>
<dbReference type="InterPro" id="IPR004533">
    <property type="entry name" value="CDP-diaglyc--ser_O-PTrfase"/>
</dbReference>
<gene>
    <name evidence="17" type="ordered locus">Clocel_1337</name>
</gene>
<keyword evidence="9 16" id="KW-1133">Transmembrane helix</keyword>
<name>D9SVG6_CLOC7</name>
<reference evidence="17 18" key="1">
    <citation type="submission" date="2010-08" db="EMBL/GenBank/DDBJ databases">
        <title>Complete sequence of Clostridium cellulovorans 743B.</title>
        <authorList>
            <consortium name="US DOE Joint Genome Institute"/>
            <person name="Lucas S."/>
            <person name="Copeland A."/>
            <person name="Lapidus A."/>
            <person name="Cheng J.-F."/>
            <person name="Bruce D."/>
            <person name="Goodwin L."/>
            <person name="Pitluck S."/>
            <person name="Chertkov O."/>
            <person name="Detter J.C."/>
            <person name="Han C."/>
            <person name="Tapia R."/>
            <person name="Land M."/>
            <person name="Hauser L."/>
            <person name="Chang Y.-J."/>
            <person name="Jeffries C."/>
            <person name="Kyrpides N."/>
            <person name="Ivanova N."/>
            <person name="Mikhailova N."/>
            <person name="Hemme C.L."/>
            <person name="Woyke T."/>
        </authorList>
    </citation>
    <scope>NUCLEOTIDE SEQUENCE [LARGE SCALE GENOMIC DNA]</scope>
    <source>
        <strain evidence="18">ATCC 35296 / DSM 3052 / OCM 3 / 743B</strain>
    </source>
</reference>
<evidence type="ECO:0000256" key="11">
    <source>
        <dbReference type="ARBA" id="ARBA00023136"/>
    </source>
</evidence>
<keyword evidence="8 16" id="KW-0812">Transmembrane</keyword>
<dbReference type="NCBIfam" id="TIGR00473">
    <property type="entry name" value="pssA"/>
    <property type="match status" value="1"/>
</dbReference>
<evidence type="ECO:0000256" key="1">
    <source>
        <dbReference type="ARBA" id="ARBA00000287"/>
    </source>
</evidence>
<evidence type="ECO:0000313" key="17">
    <source>
        <dbReference type="EMBL" id="ADL51090.1"/>
    </source>
</evidence>
<keyword evidence="7 15" id="KW-0808">Transferase</keyword>
<dbReference type="KEGG" id="ccb:Clocel_1337"/>
<dbReference type="InterPro" id="IPR050324">
    <property type="entry name" value="CDP-alcohol_PTase-I"/>
</dbReference>
<accession>D9SVG6</accession>
<evidence type="ECO:0000256" key="3">
    <source>
        <dbReference type="ARBA" id="ARBA00010441"/>
    </source>
</evidence>
<dbReference type="EC" id="2.7.8.8" evidence="4"/>
<organism evidence="17 18">
    <name type="scientific">Clostridium cellulovorans (strain ATCC 35296 / DSM 3052 / OCM 3 / 743B)</name>
    <dbReference type="NCBI Taxonomy" id="573061"/>
    <lineage>
        <taxon>Bacteria</taxon>
        <taxon>Bacillati</taxon>
        <taxon>Bacillota</taxon>
        <taxon>Clostridia</taxon>
        <taxon>Eubacteriales</taxon>
        <taxon>Clostridiaceae</taxon>
        <taxon>Clostridium</taxon>
    </lineage>
</organism>
<dbReference type="eggNOG" id="COG1183">
    <property type="taxonomic scope" value="Bacteria"/>
</dbReference>
<evidence type="ECO:0000256" key="12">
    <source>
        <dbReference type="ARBA" id="ARBA00023209"/>
    </source>
</evidence>
<keyword evidence="12" id="KW-0594">Phospholipid biosynthesis</keyword>
<keyword evidence="13" id="KW-1208">Phospholipid metabolism</keyword>
<evidence type="ECO:0000256" key="14">
    <source>
        <dbReference type="ARBA" id="ARBA00032361"/>
    </source>
</evidence>
<dbReference type="HOGENOM" id="CLU_049944_3_2_9"/>
<dbReference type="PROSITE" id="PS00379">
    <property type="entry name" value="CDP_ALCOHOL_P_TRANSF"/>
    <property type="match status" value="1"/>
</dbReference>
<dbReference type="InterPro" id="IPR048254">
    <property type="entry name" value="CDP_ALCOHOL_P_TRANSF_CS"/>
</dbReference>
<dbReference type="RefSeq" id="WP_010076046.1">
    <property type="nucleotide sequence ID" value="NC_014393.1"/>
</dbReference>
<dbReference type="GO" id="GO:0003882">
    <property type="term" value="F:CDP-diacylglycerol-serine O-phosphatidyltransferase activity"/>
    <property type="evidence" value="ECO:0007669"/>
    <property type="project" value="UniProtKB-EC"/>
</dbReference>
<evidence type="ECO:0000313" key="18">
    <source>
        <dbReference type="Proteomes" id="UP000002730"/>
    </source>
</evidence>
<dbReference type="PANTHER" id="PTHR14269">
    <property type="entry name" value="CDP-DIACYLGLYCEROL--GLYCEROL-3-PHOSPHATE 3-PHOSPHATIDYLTRANSFERASE-RELATED"/>
    <property type="match status" value="1"/>
</dbReference>
<comment type="subcellular location">
    <subcellularLocation>
        <location evidence="2">Endomembrane system</location>
        <topology evidence="2">Multi-pass membrane protein</topology>
    </subcellularLocation>
</comment>
<evidence type="ECO:0000256" key="5">
    <source>
        <dbReference type="ARBA" id="ARBA00017171"/>
    </source>
</evidence>
<keyword evidence="6" id="KW-0444">Lipid biosynthesis</keyword>
<protein>
    <recommendedName>
        <fullName evidence="5">CDP-diacylglycerol--serine O-phosphatidyltransferase</fullName>
        <ecNumber evidence="4">2.7.8.8</ecNumber>
    </recommendedName>
    <alternativeName>
        <fullName evidence="14">Phosphatidylserine synthase</fullName>
    </alternativeName>
</protein>